<dbReference type="PANTHER" id="PTHR34606">
    <property type="entry name" value="BON DOMAIN-CONTAINING PROTEIN"/>
    <property type="match status" value="1"/>
</dbReference>
<evidence type="ECO:0000259" key="3">
    <source>
        <dbReference type="PROSITE" id="PS50914"/>
    </source>
</evidence>
<dbReference type="InterPro" id="IPR007055">
    <property type="entry name" value="BON_dom"/>
</dbReference>
<dbReference type="PROSITE" id="PS51257">
    <property type="entry name" value="PROKAR_LIPOPROTEIN"/>
    <property type="match status" value="1"/>
</dbReference>
<feature type="domain" description="BON" evidence="3">
    <location>
        <begin position="45"/>
        <end position="114"/>
    </location>
</feature>
<comment type="caution">
    <text evidence="4">The sequence shown here is derived from an EMBL/GenBank/DDBJ whole genome shotgun (WGS) entry which is preliminary data.</text>
</comment>
<evidence type="ECO:0000313" key="4">
    <source>
        <dbReference type="EMBL" id="MFB9885731.1"/>
    </source>
</evidence>
<organism evidence="4 5">
    <name type="scientific">Balneatrix alpica</name>
    <dbReference type="NCBI Taxonomy" id="75684"/>
    <lineage>
        <taxon>Bacteria</taxon>
        <taxon>Pseudomonadati</taxon>
        <taxon>Pseudomonadota</taxon>
        <taxon>Gammaproteobacteria</taxon>
        <taxon>Oceanospirillales</taxon>
        <taxon>Balneatrichaceae</taxon>
        <taxon>Balneatrix</taxon>
    </lineage>
</organism>
<feature type="chain" id="PRO_5045415896" evidence="2">
    <location>
        <begin position="26"/>
        <end position="190"/>
    </location>
</feature>
<dbReference type="InterPro" id="IPR051686">
    <property type="entry name" value="Lipoprotein_DolP"/>
</dbReference>
<evidence type="ECO:0000256" key="2">
    <source>
        <dbReference type="SAM" id="SignalP"/>
    </source>
</evidence>
<dbReference type="PROSITE" id="PS50914">
    <property type="entry name" value="BON"/>
    <property type="match status" value="2"/>
</dbReference>
<keyword evidence="5" id="KW-1185">Reference proteome</keyword>
<dbReference type="Pfam" id="PF04972">
    <property type="entry name" value="BON"/>
    <property type="match status" value="2"/>
</dbReference>
<dbReference type="Proteomes" id="UP001589628">
    <property type="component" value="Unassembled WGS sequence"/>
</dbReference>
<dbReference type="EMBL" id="JBHLZN010000001">
    <property type="protein sequence ID" value="MFB9885731.1"/>
    <property type="molecule type" value="Genomic_DNA"/>
</dbReference>
<protein>
    <submittedName>
        <fullName evidence="4">BON domain-containing protein</fullName>
    </submittedName>
</protein>
<evidence type="ECO:0000256" key="1">
    <source>
        <dbReference type="ARBA" id="ARBA00022729"/>
    </source>
</evidence>
<gene>
    <name evidence="4" type="ORF">ACFFLH_04830</name>
</gene>
<feature type="signal peptide" evidence="2">
    <location>
        <begin position="1"/>
        <end position="25"/>
    </location>
</feature>
<keyword evidence="1 2" id="KW-0732">Signal</keyword>
<dbReference type="RefSeq" id="WP_027313799.1">
    <property type="nucleotide sequence ID" value="NZ_JAUESS010000005.1"/>
</dbReference>
<name>A0ABV5Z8W7_9GAMM</name>
<dbReference type="SMART" id="SM00749">
    <property type="entry name" value="BON"/>
    <property type="match status" value="2"/>
</dbReference>
<proteinExistence type="predicted"/>
<dbReference type="Gene3D" id="3.30.1340.30">
    <property type="match status" value="1"/>
</dbReference>
<evidence type="ECO:0000313" key="5">
    <source>
        <dbReference type="Proteomes" id="UP001589628"/>
    </source>
</evidence>
<dbReference type="PANTHER" id="PTHR34606:SF4">
    <property type="entry name" value="OUTER MEMBRANE LIPOPROTEIN DOLP"/>
    <property type="match status" value="1"/>
</dbReference>
<accession>A0ABV5Z8W7</accession>
<feature type="domain" description="BON" evidence="3">
    <location>
        <begin position="123"/>
        <end position="190"/>
    </location>
</feature>
<reference evidence="4 5" key="1">
    <citation type="submission" date="2024-09" db="EMBL/GenBank/DDBJ databases">
        <authorList>
            <person name="Sun Q."/>
            <person name="Mori K."/>
        </authorList>
    </citation>
    <scope>NUCLEOTIDE SEQUENCE [LARGE SCALE GENOMIC DNA]</scope>
    <source>
        <strain evidence="4 5">ATCC 51285</strain>
    </source>
</reference>
<dbReference type="InterPro" id="IPR014004">
    <property type="entry name" value="Transpt-assoc_nodulatn_dom_bac"/>
</dbReference>
<sequence>MKLRALATLFACSLVLSGCSNLISAGREGPIEEDYTTPTTGSAIDDEIIETKANVNISKGSPQVTHARINVTSVNGVVLLTGQVPNEQAKQEAQNIVSQVRKVRKVHNMLSIAPSASLMAQSQDTFITTQIKTKMFGDPLVPSGKVKVITEMGIVYLMGLVTPQVADRAVELVRQVGGVQQVVKVFEYIQ</sequence>